<protein>
    <submittedName>
        <fullName evidence="2">Uncharacterized protein</fullName>
    </submittedName>
</protein>
<sequence>MSTAFCFQAQLVSVMDALSKTAVSEISKLVDIESKVLKLEITRGRNEIGALTEKLQLMENLLRIDAGHRQDAKADTRTKTPTRVRDGSMNDYCERPHSEPKRPAIKKSESSWENICPPQEMHVIHQDEDSAVVLKTVPTTVVRDQPELIVIKEEPSEVDIWGSGPKTKLINVKGAATSLDTDVGRLSGLQHCPDGSDKHPMLTESQCGKVKHEDPQPENVRS</sequence>
<gene>
    <name evidence="2" type="ORF">J4Q44_G00170770</name>
</gene>
<dbReference type="EMBL" id="JAGTTL010000015">
    <property type="protein sequence ID" value="KAK6311413.1"/>
    <property type="molecule type" value="Genomic_DNA"/>
</dbReference>
<feature type="region of interest" description="Disordered" evidence="1">
    <location>
        <begin position="72"/>
        <end position="108"/>
    </location>
</feature>
<reference evidence="2 3" key="1">
    <citation type="submission" date="2021-04" db="EMBL/GenBank/DDBJ databases">
        <authorList>
            <person name="De Guttry C."/>
            <person name="Zahm M."/>
            <person name="Klopp C."/>
            <person name="Cabau C."/>
            <person name="Louis A."/>
            <person name="Berthelot C."/>
            <person name="Parey E."/>
            <person name="Roest Crollius H."/>
            <person name="Montfort J."/>
            <person name="Robinson-Rechavi M."/>
            <person name="Bucao C."/>
            <person name="Bouchez O."/>
            <person name="Gislard M."/>
            <person name="Lluch J."/>
            <person name="Milhes M."/>
            <person name="Lampietro C."/>
            <person name="Lopez Roques C."/>
            <person name="Donnadieu C."/>
            <person name="Braasch I."/>
            <person name="Desvignes T."/>
            <person name="Postlethwait J."/>
            <person name="Bobe J."/>
            <person name="Wedekind C."/>
            <person name="Guiguen Y."/>
        </authorList>
    </citation>
    <scope>NUCLEOTIDE SEQUENCE [LARGE SCALE GENOMIC DNA]</scope>
    <source>
        <strain evidence="2">Cs_M1</strain>
        <tissue evidence="2">Blood</tissue>
    </source>
</reference>
<evidence type="ECO:0000256" key="1">
    <source>
        <dbReference type="SAM" id="MobiDB-lite"/>
    </source>
</evidence>
<dbReference type="Proteomes" id="UP001356427">
    <property type="component" value="Unassembled WGS sequence"/>
</dbReference>
<feature type="compositionally biased region" description="Basic and acidic residues" evidence="1">
    <location>
        <begin position="210"/>
        <end position="222"/>
    </location>
</feature>
<feature type="region of interest" description="Disordered" evidence="1">
    <location>
        <begin position="191"/>
        <end position="222"/>
    </location>
</feature>
<proteinExistence type="predicted"/>
<organism evidence="2 3">
    <name type="scientific">Coregonus suidteri</name>
    <dbReference type="NCBI Taxonomy" id="861788"/>
    <lineage>
        <taxon>Eukaryota</taxon>
        <taxon>Metazoa</taxon>
        <taxon>Chordata</taxon>
        <taxon>Craniata</taxon>
        <taxon>Vertebrata</taxon>
        <taxon>Euteleostomi</taxon>
        <taxon>Actinopterygii</taxon>
        <taxon>Neopterygii</taxon>
        <taxon>Teleostei</taxon>
        <taxon>Protacanthopterygii</taxon>
        <taxon>Salmoniformes</taxon>
        <taxon>Salmonidae</taxon>
        <taxon>Coregoninae</taxon>
        <taxon>Coregonus</taxon>
    </lineage>
</organism>
<keyword evidence="3" id="KW-1185">Reference proteome</keyword>
<dbReference type="AlphaFoldDB" id="A0AAN8LF21"/>
<evidence type="ECO:0000313" key="3">
    <source>
        <dbReference type="Proteomes" id="UP001356427"/>
    </source>
</evidence>
<accession>A0AAN8LF21</accession>
<comment type="caution">
    <text evidence="2">The sequence shown here is derived from an EMBL/GenBank/DDBJ whole genome shotgun (WGS) entry which is preliminary data.</text>
</comment>
<name>A0AAN8LF21_9TELE</name>
<evidence type="ECO:0000313" key="2">
    <source>
        <dbReference type="EMBL" id="KAK6311413.1"/>
    </source>
</evidence>